<reference evidence="1" key="1">
    <citation type="journal article" date="2014" name="Front. Microbiol.">
        <title>High frequency of phylogenetically diverse reductive dehalogenase-homologous genes in deep subseafloor sedimentary metagenomes.</title>
        <authorList>
            <person name="Kawai M."/>
            <person name="Futagami T."/>
            <person name="Toyoda A."/>
            <person name="Takaki Y."/>
            <person name="Nishi S."/>
            <person name="Hori S."/>
            <person name="Arai W."/>
            <person name="Tsubouchi T."/>
            <person name="Morono Y."/>
            <person name="Uchiyama I."/>
            <person name="Ito T."/>
            <person name="Fujiyama A."/>
            <person name="Inagaki F."/>
            <person name="Takami H."/>
        </authorList>
    </citation>
    <scope>NUCLEOTIDE SEQUENCE</scope>
    <source>
        <strain evidence="1">Expedition CK06-06</strain>
    </source>
</reference>
<proteinExistence type="predicted"/>
<sequence length="79" mass="9082">RYVAYSMQGKSLNDIKGTCNIEKAYYFEDQSWDKINLDDSLEEVGKGFVIKVIDDCKLDFRTISIPKIPIESEPPPRLP</sequence>
<dbReference type="EMBL" id="BARS01040519">
    <property type="protein sequence ID" value="GAG36582.1"/>
    <property type="molecule type" value="Genomic_DNA"/>
</dbReference>
<evidence type="ECO:0000313" key="1">
    <source>
        <dbReference type="EMBL" id="GAG36582.1"/>
    </source>
</evidence>
<gene>
    <name evidence="1" type="ORF">S01H1_61750</name>
</gene>
<accession>X0XMP0</accession>
<comment type="caution">
    <text evidence="1">The sequence shown here is derived from an EMBL/GenBank/DDBJ whole genome shotgun (WGS) entry which is preliminary data.</text>
</comment>
<protein>
    <submittedName>
        <fullName evidence="1">Uncharacterized protein</fullName>
    </submittedName>
</protein>
<name>X0XMP0_9ZZZZ</name>
<organism evidence="1">
    <name type="scientific">marine sediment metagenome</name>
    <dbReference type="NCBI Taxonomy" id="412755"/>
    <lineage>
        <taxon>unclassified sequences</taxon>
        <taxon>metagenomes</taxon>
        <taxon>ecological metagenomes</taxon>
    </lineage>
</organism>
<dbReference type="AlphaFoldDB" id="X0XMP0"/>
<feature type="non-terminal residue" evidence="1">
    <location>
        <position position="1"/>
    </location>
</feature>